<dbReference type="Gene3D" id="3.40.50.720">
    <property type="entry name" value="NAD(P)-binding Rossmann-like Domain"/>
    <property type="match status" value="2"/>
</dbReference>
<dbReference type="InterPro" id="IPR051203">
    <property type="entry name" value="Polysaccharide_Synthase-Rel"/>
</dbReference>
<keyword evidence="3" id="KW-0472">Membrane</keyword>
<name>A0ABQ4EBN8_9ACTN</name>
<evidence type="ECO:0000313" key="6">
    <source>
        <dbReference type="Proteomes" id="UP000646749"/>
    </source>
</evidence>
<dbReference type="PANTHER" id="PTHR43318">
    <property type="entry name" value="UDP-N-ACETYLGLUCOSAMINE 4,6-DEHYDRATASE"/>
    <property type="match status" value="1"/>
</dbReference>
<keyword evidence="3" id="KW-1133">Transmembrane helix</keyword>
<feature type="compositionally biased region" description="Low complexity" evidence="2">
    <location>
        <begin position="1"/>
        <end position="13"/>
    </location>
</feature>
<dbReference type="Pfam" id="PF02719">
    <property type="entry name" value="Polysacc_synt_2"/>
    <property type="match status" value="1"/>
</dbReference>
<gene>
    <name evidence="5" type="ORF">Pen02_66180</name>
</gene>
<evidence type="ECO:0000256" key="2">
    <source>
        <dbReference type="SAM" id="MobiDB-lite"/>
    </source>
</evidence>
<feature type="region of interest" description="Disordered" evidence="2">
    <location>
        <begin position="1"/>
        <end position="22"/>
    </location>
</feature>
<feature type="transmembrane region" description="Helical" evidence="3">
    <location>
        <begin position="126"/>
        <end position="143"/>
    </location>
</feature>
<feature type="region of interest" description="Disordered" evidence="2">
    <location>
        <begin position="613"/>
        <end position="634"/>
    </location>
</feature>
<evidence type="ECO:0000313" key="5">
    <source>
        <dbReference type="EMBL" id="GIG91682.1"/>
    </source>
</evidence>
<dbReference type="SUPFAM" id="SSF51735">
    <property type="entry name" value="NAD(P)-binding Rossmann-fold domains"/>
    <property type="match status" value="2"/>
</dbReference>
<dbReference type="CDD" id="cd05237">
    <property type="entry name" value="UDP_invert_4-6DH_SDR_e"/>
    <property type="match status" value="1"/>
</dbReference>
<feature type="domain" description="Polysaccharide biosynthesis protein CapD-like" evidence="4">
    <location>
        <begin position="301"/>
        <end position="569"/>
    </location>
</feature>
<reference evidence="5 6" key="1">
    <citation type="submission" date="2021-01" db="EMBL/GenBank/DDBJ databases">
        <title>Whole genome shotgun sequence of Plantactinospora endophytica NBRC 110450.</title>
        <authorList>
            <person name="Komaki H."/>
            <person name="Tamura T."/>
        </authorList>
    </citation>
    <scope>NUCLEOTIDE SEQUENCE [LARGE SCALE GENOMIC DNA]</scope>
    <source>
        <strain evidence="5 6">NBRC 110450</strain>
    </source>
</reference>
<dbReference type="InterPro" id="IPR003869">
    <property type="entry name" value="Polysac_CapD-like"/>
</dbReference>
<feature type="transmembrane region" description="Helical" evidence="3">
    <location>
        <begin position="27"/>
        <end position="46"/>
    </location>
</feature>
<organism evidence="5 6">
    <name type="scientific">Plantactinospora endophytica</name>
    <dbReference type="NCBI Taxonomy" id="673535"/>
    <lineage>
        <taxon>Bacteria</taxon>
        <taxon>Bacillati</taxon>
        <taxon>Actinomycetota</taxon>
        <taxon>Actinomycetes</taxon>
        <taxon>Micromonosporales</taxon>
        <taxon>Micromonosporaceae</taxon>
        <taxon>Plantactinospora</taxon>
    </lineage>
</organism>
<dbReference type="EMBL" id="BONW01000039">
    <property type="protein sequence ID" value="GIG91682.1"/>
    <property type="molecule type" value="Genomic_DNA"/>
</dbReference>
<evidence type="ECO:0000256" key="3">
    <source>
        <dbReference type="SAM" id="Phobius"/>
    </source>
</evidence>
<feature type="compositionally biased region" description="Polar residues" evidence="2">
    <location>
        <begin position="622"/>
        <end position="634"/>
    </location>
</feature>
<dbReference type="Proteomes" id="UP000646749">
    <property type="component" value="Unassembled WGS sequence"/>
</dbReference>
<feature type="transmembrane region" description="Helical" evidence="3">
    <location>
        <begin position="58"/>
        <end position="75"/>
    </location>
</feature>
<evidence type="ECO:0000259" key="4">
    <source>
        <dbReference type="Pfam" id="PF02719"/>
    </source>
</evidence>
<proteinExistence type="inferred from homology"/>
<accession>A0ABQ4EBN8</accession>
<feature type="transmembrane region" description="Helical" evidence="3">
    <location>
        <begin position="96"/>
        <end position="114"/>
    </location>
</feature>
<evidence type="ECO:0000256" key="1">
    <source>
        <dbReference type="ARBA" id="ARBA00007430"/>
    </source>
</evidence>
<protein>
    <submittedName>
        <fullName evidence="5">dTDP-glucose 4,6-dehydratase</fullName>
    </submittedName>
</protein>
<dbReference type="RefSeq" id="WP_203870030.1">
    <property type="nucleotide sequence ID" value="NZ_BONW01000039.1"/>
</dbReference>
<keyword evidence="6" id="KW-1185">Reference proteome</keyword>
<comment type="similarity">
    <text evidence="1">Belongs to the polysaccharide synthase family.</text>
</comment>
<dbReference type="InterPro" id="IPR036291">
    <property type="entry name" value="NAD(P)-bd_dom_sf"/>
</dbReference>
<dbReference type="PANTHER" id="PTHR43318:SF1">
    <property type="entry name" value="POLYSACCHARIDE BIOSYNTHESIS PROTEIN EPSC-RELATED"/>
    <property type="match status" value="1"/>
</dbReference>
<sequence>MPPSAAAPTTETPPAAPRRKQPGLGRAALLLTDSAAWTIGFGSGAWTRYEFDLTTGQLVRALAVGALAAALHAAIASLGRRYLGRHPLGSLPDLRALSVTVACTAILVFLADIAQPDRPVPASTPLVGSAVALLLMVCVRVAYRHRRDRWLRPDTRSATPVLLFGLGSAGQGLLHALVTDPQGRYLPVGLLDDDLDKHNLRIDGVRVLGGRREIREAVAQTGATTVIFSVANADADLIREIRAATLQAGADFKVLPPVSELVDHRISVADVRDVEIDDLLGRRQVAAALVTADSALTGQRVLVTGAGGSIGAELCRQILRADPAELMMLDRDESALHSLQLSATGRALLDGPELILADLRDGEGIARIIRERRPDVIFHAAALKHLTLLQRHPGEAIKTNIWGTLSVLNAARDVARFVNISTDKAANPISVLGYSKRITERLTAYAAANGTGTFLSVRFGNVLSSRGSVVTAFRSQIDAGLPITVTHPDVTRYLMSVHEAVQLVLHAAAIGRDGEALVLDMGAPVRIDDLARQLAAQAPGQPRIVYTGLRPGEKLHEDLLGDGEPDVRPLHPLISHVSVPPLNPTEVTGLDPFDEPEKVIEQLAWLCGQPDQGAPAVALVPNTRNARPSSSRST</sequence>
<keyword evidence="3" id="KW-0812">Transmembrane</keyword>
<comment type="caution">
    <text evidence="5">The sequence shown here is derived from an EMBL/GenBank/DDBJ whole genome shotgun (WGS) entry which is preliminary data.</text>
</comment>